<dbReference type="AlphaFoldDB" id="A0A9P0NRS1"/>
<keyword evidence="2" id="KW-1185">Reference proteome</keyword>
<organism evidence="1 2">
    <name type="scientific">Aphis gossypii</name>
    <name type="common">Cotton aphid</name>
    <dbReference type="NCBI Taxonomy" id="80765"/>
    <lineage>
        <taxon>Eukaryota</taxon>
        <taxon>Metazoa</taxon>
        <taxon>Ecdysozoa</taxon>
        <taxon>Arthropoda</taxon>
        <taxon>Hexapoda</taxon>
        <taxon>Insecta</taxon>
        <taxon>Pterygota</taxon>
        <taxon>Neoptera</taxon>
        <taxon>Paraneoptera</taxon>
        <taxon>Hemiptera</taxon>
        <taxon>Sternorrhyncha</taxon>
        <taxon>Aphidomorpha</taxon>
        <taxon>Aphidoidea</taxon>
        <taxon>Aphididae</taxon>
        <taxon>Aphidini</taxon>
        <taxon>Aphis</taxon>
        <taxon>Aphis</taxon>
    </lineage>
</organism>
<dbReference type="Proteomes" id="UP001154329">
    <property type="component" value="Chromosome 4"/>
</dbReference>
<evidence type="ECO:0000313" key="2">
    <source>
        <dbReference type="Proteomes" id="UP001154329"/>
    </source>
</evidence>
<gene>
    <name evidence="1" type="ORF">APHIGO_LOCUS12139</name>
</gene>
<name>A0A9P0NRS1_APHGO</name>
<sequence length="90" mass="10648">MFNKPIISSYLKSKRLEWAGHIWRSDGIAKDIFIGRLNGKRPRGRPRQRWEDRVKTDLTEVSEELIRIEDSEDRDRWKDVVEAAKVLNGL</sequence>
<protein>
    <submittedName>
        <fullName evidence="1">Uncharacterized protein</fullName>
    </submittedName>
</protein>
<proteinExistence type="predicted"/>
<reference evidence="1" key="1">
    <citation type="submission" date="2022-02" db="EMBL/GenBank/DDBJ databases">
        <authorList>
            <person name="King R."/>
        </authorList>
    </citation>
    <scope>NUCLEOTIDE SEQUENCE</scope>
</reference>
<evidence type="ECO:0000313" key="1">
    <source>
        <dbReference type="EMBL" id="CAH1738895.1"/>
    </source>
</evidence>
<dbReference type="EMBL" id="OU899037">
    <property type="protein sequence ID" value="CAH1738895.1"/>
    <property type="molecule type" value="Genomic_DNA"/>
</dbReference>
<accession>A0A9P0NRS1</accession>
<reference evidence="1" key="2">
    <citation type="submission" date="2022-10" db="EMBL/GenBank/DDBJ databases">
        <authorList>
            <consortium name="ENA_rothamsted_submissions"/>
            <consortium name="culmorum"/>
            <person name="King R."/>
        </authorList>
    </citation>
    <scope>NUCLEOTIDE SEQUENCE</scope>
</reference>